<name>A0A0V1C6D3_TRIBR</name>
<reference evidence="2 3" key="1">
    <citation type="submission" date="2015-01" db="EMBL/GenBank/DDBJ databases">
        <title>Evolution of Trichinella species and genotypes.</title>
        <authorList>
            <person name="Korhonen P.K."/>
            <person name="Edoardo P."/>
            <person name="Giuseppe L.R."/>
            <person name="Gasser R.B."/>
        </authorList>
    </citation>
    <scope>NUCLEOTIDE SEQUENCE [LARGE SCALE GENOMIC DNA]</scope>
    <source>
        <strain evidence="2">ISS120</strain>
    </source>
</reference>
<dbReference type="Proteomes" id="UP000054653">
    <property type="component" value="Unassembled WGS sequence"/>
</dbReference>
<feature type="compositionally biased region" description="Basic and acidic residues" evidence="1">
    <location>
        <begin position="56"/>
        <end position="70"/>
    </location>
</feature>
<evidence type="ECO:0000256" key="1">
    <source>
        <dbReference type="SAM" id="MobiDB-lite"/>
    </source>
</evidence>
<gene>
    <name evidence="2" type="ORF">T03_8904</name>
</gene>
<evidence type="ECO:0000313" key="3">
    <source>
        <dbReference type="Proteomes" id="UP000054653"/>
    </source>
</evidence>
<protein>
    <submittedName>
        <fullName evidence="2">Uncharacterized protein</fullName>
    </submittedName>
</protein>
<evidence type="ECO:0000313" key="2">
    <source>
        <dbReference type="EMBL" id="KRY44759.1"/>
    </source>
</evidence>
<feature type="region of interest" description="Disordered" evidence="1">
    <location>
        <begin position="49"/>
        <end position="82"/>
    </location>
</feature>
<sequence length="132" mass="15065">MKFGELSLQRSVGCRLRCGLSLQLLLACSNKRFSRFRGCHFSSLFSISSRRRKRDRKDNRDCSDHEDSPKAEANSPASNVFPEHGTALLVGYGLLYPPCTFLSNFYAEFCYRLLRVYGDGDSISEVNARRIR</sequence>
<dbReference type="AlphaFoldDB" id="A0A0V1C6D3"/>
<proteinExistence type="predicted"/>
<organism evidence="2 3">
    <name type="scientific">Trichinella britovi</name>
    <name type="common">Parasitic roundworm</name>
    <dbReference type="NCBI Taxonomy" id="45882"/>
    <lineage>
        <taxon>Eukaryota</taxon>
        <taxon>Metazoa</taxon>
        <taxon>Ecdysozoa</taxon>
        <taxon>Nematoda</taxon>
        <taxon>Enoplea</taxon>
        <taxon>Dorylaimia</taxon>
        <taxon>Trichinellida</taxon>
        <taxon>Trichinellidae</taxon>
        <taxon>Trichinella</taxon>
    </lineage>
</organism>
<dbReference type="PROSITE" id="PS51257">
    <property type="entry name" value="PROKAR_LIPOPROTEIN"/>
    <property type="match status" value="1"/>
</dbReference>
<accession>A0A0V1C6D3</accession>
<dbReference type="EMBL" id="JYDI01000486">
    <property type="protein sequence ID" value="KRY44759.1"/>
    <property type="molecule type" value="Genomic_DNA"/>
</dbReference>
<comment type="caution">
    <text evidence="2">The sequence shown here is derived from an EMBL/GenBank/DDBJ whole genome shotgun (WGS) entry which is preliminary data.</text>
</comment>
<keyword evidence="3" id="KW-1185">Reference proteome</keyword>